<dbReference type="AlphaFoldDB" id="A0A126V0J1"/>
<dbReference type="SUPFAM" id="SSF53474">
    <property type="entry name" value="alpha/beta-Hydrolases"/>
    <property type="match status" value="1"/>
</dbReference>
<accession>A0A126V0J1</accession>
<dbReference type="KEGG" id="hat:RC74_10700"/>
<dbReference type="GO" id="GO:0016787">
    <property type="term" value="F:hydrolase activity"/>
    <property type="evidence" value="ECO:0007669"/>
    <property type="project" value="UniProtKB-KW"/>
</dbReference>
<keyword evidence="2" id="KW-0378">Hydrolase</keyword>
<dbReference type="RefSeq" id="WP_039001051.1">
    <property type="nucleotide sequence ID" value="NZ_CP014327.1"/>
</dbReference>
<dbReference type="Gene3D" id="3.40.50.1820">
    <property type="entry name" value="alpha/beta hydrolase"/>
    <property type="match status" value="1"/>
</dbReference>
<dbReference type="STRING" id="1579316.RC74_10700"/>
<dbReference type="InterPro" id="IPR051044">
    <property type="entry name" value="MAG_DAG_Lipase"/>
</dbReference>
<gene>
    <name evidence="2" type="ORF">RC74_10700</name>
</gene>
<feature type="domain" description="Serine aminopeptidase S33" evidence="1">
    <location>
        <begin position="39"/>
        <end position="292"/>
    </location>
</feature>
<evidence type="ECO:0000313" key="2">
    <source>
        <dbReference type="EMBL" id="AML51667.1"/>
    </source>
</evidence>
<dbReference type="InterPro" id="IPR022742">
    <property type="entry name" value="Hydrolase_4"/>
</dbReference>
<dbReference type="OrthoDB" id="9788260at2"/>
<dbReference type="PANTHER" id="PTHR11614">
    <property type="entry name" value="PHOSPHOLIPASE-RELATED"/>
    <property type="match status" value="1"/>
</dbReference>
<sequence>MKTAPFFEDIVGAADPGDATWWTTSDGVRIRLGVWNQDAPMGTVLIFPGRTEYIEKYAPTATVLGTRGYAALVVDWRGQGLSDRDAPDRLLGHVEDFQDYQLDVATMVAAAKEMSLPEPYYLLGHSMGGCIALRALSNGLDVKAVCLTGPMWGINVPPRMRLPAWVLGAVAHQVGKGKTLSPGTNIQTYVLTEPYADNMLTSDRPTYEWLKSQVVAHPELALGGPSLGWLIEGLRECRDLAKLPSPNVPCLTFLGTNERVVRAGAIGKRMAHWPSGRVEMVAKAEHEILFENPETLDRVTDMMCEFFGENT</sequence>
<evidence type="ECO:0000313" key="3">
    <source>
        <dbReference type="Proteomes" id="UP000070371"/>
    </source>
</evidence>
<dbReference type="Pfam" id="PF12146">
    <property type="entry name" value="Hydrolase_4"/>
    <property type="match status" value="1"/>
</dbReference>
<dbReference type="EMBL" id="CP014327">
    <property type="protein sequence ID" value="AML51667.1"/>
    <property type="molecule type" value="Genomic_DNA"/>
</dbReference>
<reference evidence="2 3" key="1">
    <citation type="submission" date="2016-02" db="EMBL/GenBank/DDBJ databases">
        <title>Complete genome sequence of Halocynthiibacter arcticus PAMC 20958t from arctic marine sediment.</title>
        <authorList>
            <person name="Lee Y.M."/>
            <person name="Baek K."/>
            <person name="Lee H.K."/>
            <person name="Shin S.C."/>
        </authorList>
    </citation>
    <scope>NUCLEOTIDE SEQUENCE [LARGE SCALE GENOMIC DNA]</scope>
    <source>
        <strain evidence="2">PAMC 20958</strain>
    </source>
</reference>
<protein>
    <submittedName>
        <fullName evidence="2">Hydrolase</fullName>
    </submittedName>
</protein>
<evidence type="ECO:0000259" key="1">
    <source>
        <dbReference type="Pfam" id="PF12146"/>
    </source>
</evidence>
<keyword evidence="3" id="KW-1185">Reference proteome</keyword>
<name>A0A126V0J1_9RHOB</name>
<proteinExistence type="predicted"/>
<dbReference type="Proteomes" id="UP000070371">
    <property type="component" value="Chromosome"/>
</dbReference>
<dbReference type="InterPro" id="IPR029058">
    <property type="entry name" value="AB_hydrolase_fold"/>
</dbReference>
<organism evidence="2 3">
    <name type="scientific">Falsihalocynthiibacter arcticus</name>
    <dbReference type="NCBI Taxonomy" id="1579316"/>
    <lineage>
        <taxon>Bacteria</taxon>
        <taxon>Pseudomonadati</taxon>
        <taxon>Pseudomonadota</taxon>
        <taxon>Alphaproteobacteria</taxon>
        <taxon>Rhodobacterales</taxon>
        <taxon>Roseobacteraceae</taxon>
        <taxon>Falsihalocynthiibacter</taxon>
    </lineage>
</organism>